<proteinExistence type="predicted"/>
<dbReference type="EMBL" id="WTYY01000001">
    <property type="protein sequence ID" value="MXO87511.1"/>
    <property type="molecule type" value="Genomic_DNA"/>
</dbReference>
<protein>
    <submittedName>
        <fullName evidence="3">DUF2059 domain-containing protein</fullName>
    </submittedName>
</protein>
<reference evidence="3 4" key="1">
    <citation type="submission" date="2019-12" db="EMBL/GenBank/DDBJ databases">
        <title>Genomic-based taxomic classification of the family Erythrobacteraceae.</title>
        <authorList>
            <person name="Xu L."/>
        </authorList>
    </citation>
    <scope>NUCLEOTIDE SEQUENCE [LARGE SCALE GENOMIC DNA]</scope>
    <source>
        <strain evidence="3 4">JCM 16339</strain>
    </source>
</reference>
<feature type="signal peptide" evidence="1">
    <location>
        <begin position="1"/>
        <end position="30"/>
    </location>
</feature>
<organism evidence="3 4">
    <name type="scientific">Alteraurantiacibacter aestuarii</name>
    <dbReference type="NCBI Taxonomy" id="650004"/>
    <lineage>
        <taxon>Bacteria</taxon>
        <taxon>Pseudomonadati</taxon>
        <taxon>Pseudomonadota</taxon>
        <taxon>Alphaproteobacteria</taxon>
        <taxon>Sphingomonadales</taxon>
        <taxon>Erythrobacteraceae</taxon>
        <taxon>Alteraurantiacibacter</taxon>
    </lineage>
</organism>
<feature type="chain" id="PRO_5032863194" evidence="1">
    <location>
        <begin position="31"/>
        <end position="256"/>
    </location>
</feature>
<accession>A0A844ZG66</accession>
<name>A0A844ZG66_9SPHN</name>
<evidence type="ECO:0000313" key="3">
    <source>
        <dbReference type="EMBL" id="MXO87511.1"/>
    </source>
</evidence>
<keyword evidence="4" id="KW-1185">Reference proteome</keyword>
<dbReference type="AlphaFoldDB" id="A0A844ZG66"/>
<comment type="caution">
    <text evidence="3">The sequence shown here is derived from an EMBL/GenBank/DDBJ whole genome shotgun (WGS) entry which is preliminary data.</text>
</comment>
<dbReference type="Pfam" id="PF09832">
    <property type="entry name" value="DUF2059"/>
    <property type="match status" value="1"/>
</dbReference>
<feature type="domain" description="DUF2059" evidence="2">
    <location>
        <begin position="113"/>
        <end position="157"/>
    </location>
</feature>
<dbReference type="InterPro" id="IPR018637">
    <property type="entry name" value="DUF2059"/>
</dbReference>
<evidence type="ECO:0000259" key="2">
    <source>
        <dbReference type="Pfam" id="PF09832"/>
    </source>
</evidence>
<dbReference type="Proteomes" id="UP000435243">
    <property type="component" value="Unassembled WGS sequence"/>
</dbReference>
<dbReference type="RefSeq" id="WP_160589445.1">
    <property type="nucleotide sequence ID" value="NZ_BAAAFP010000002.1"/>
</dbReference>
<gene>
    <name evidence="3" type="ORF">GRI32_02035</name>
</gene>
<evidence type="ECO:0000313" key="4">
    <source>
        <dbReference type="Proteomes" id="UP000435243"/>
    </source>
</evidence>
<dbReference type="OrthoDB" id="7391867at2"/>
<keyword evidence="1" id="KW-0732">Signal</keyword>
<sequence length="256" mass="28111">MKTFRTIALGALAALASMATLTLSPLTAQAQDTSAQAGAAVDVHGDLYDAMNEGIDDEMVLNSLVRQVAEQISQSSPQLATMEAQNPGLVLELIQALRPVMRDFRDRGQRKYEPQFVDILRDLFSDQEAVQLAGFYRSDLGRRLLISVSANVQAEQAIDQALAETDITADALDAGDRITVNRSVGAFMAGLSDEEMEEMASLAVRMPSISRMPEFQQRSLPVRVAMENEPLSAEETRLIEQAVISAFEKYRERTQG</sequence>
<evidence type="ECO:0000256" key="1">
    <source>
        <dbReference type="SAM" id="SignalP"/>
    </source>
</evidence>